<proteinExistence type="predicted"/>
<evidence type="ECO:0000313" key="2">
    <source>
        <dbReference type="EnsemblPlants" id="Solyc11g067255.1.1"/>
    </source>
</evidence>
<evidence type="ECO:0000256" key="1">
    <source>
        <dbReference type="SAM" id="MobiDB-lite"/>
    </source>
</evidence>
<protein>
    <submittedName>
        <fullName evidence="2">Uncharacterized protein</fullName>
    </submittedName>
</protein>
<accession>A0A3Q7IZ74</accession>
<dbReference type="Proteomes" id="UP000004994">
    <property type="component" value="Chromosome 11"/>
</dbReference>
<name>A0A3Q7IZ74_SOLLC</name>
<dbReference type="Gramene" id="Solyc11g067255.1.1">
    <property type="protein sequence ID" value="Solyc11g067255.1.1"/>
    <property type="gene ID" value="Solyc11g067255.1"/>
</dbReference>
<reference evidence="2" key="2">
    <citation type="submission" date="2019-01" db="UniProtKB">
        <authorList>
            <consortium name="EnsemblPlants"/>
        </authorList>
    </citation>
    <scope>IDENTIFICATION</scope>
    <source>
        <strain evidence="2">cv. Heinz 1706</strain>
    </source>
</reference>
<organism evidence="2">
    <name type="scientific">Solanum lycopersicum</name>
    <name type="common">Tomato</name>
    <name type="synonym">Lycopersicon esculentum</name>
    <dbReference type="NCBI Taxonomy" id="4081"/>
    <lineage>
        <taxon>Eukaryota</taxon>
        <taxon>Viridiplantae</taxon>
        <taxon>Streptophyta</taxon>
        <taxon>Embryophyta</taxon>
        <taxon>Tracheophyta</taxon>
        <taxon>Spermatophyta</taxon>
        <taxon>Magnoliopsida</taxon>
        <taxon>eudicotyledons</taxon>
        <taxon>Gunneridae</taxon>
        <taxon>Pentapetalae</taxon>
        <taxon>asterids</taxon>
        <taxon>lamiids</taxon>
        <taxon>Solanales</taxon>
        <taxon>Solanaceae</taxon>
        <taxon>Solanoideae</taxon>
        <taxon>Solaneae</taxon>
        <taxon>Solanum</taxon>
        <taxon>Solanum subgen. Lycopersicon</taxon>
    </lineage>
</organism>
<feature type="region of interest" description="Disordered" evidence="1">
    <location>
        <begin position="1"/>
        <end position="43"/>
    </location>
</feature>
<dbReference type="InParanoid" id="A0A3Q7IZ74"/>
<evidence type="ECO:0000313" key="3">
    <source>
        <dbReference type="Proteomes" id="UP000004994"/>
    </source>
</evidence>
<sequence>MNQSGKKITVATARPHTRKSKNNICSSREQVESSQVRRFAAQQRVRVKRGKDVSKALDSRHIQGSYLLEHIEIKNLTEDP</sequence>
<keyword evidence="3" id="KW-1185">Reference proteome</keyword>
<reference evidence="2" key="1">
    <citation type="journal article" date="2012" name="Nature">
        <title>The tomato genome sequence provides insights into fleshy fruit evolution.</title>
        <authorList>
            <consortium name="Tomato Genome Consortium"/>
        </authorList>
    </citation>
    <scope>NUCLEOTIDE SEQUENCE [LARGE SCALE GENOMIC DNA]</scope>
    <source>
        <strain evidence="2">cv. Heinz 1706</strain>
    </source>
</reference>
<dbReference type="EnsemblPlants" id="Solyc11g067255.1.1">
    <property type="protein sequence ID" value="Solyc11g067255.1.1"/>
    <property type="gene ID" value="Solyc11g067255.1"/>
</dbReference>
<dbReference type="AlphaFoldDB" id="A0A3Q7IZ74"/>
<feature type="compositionally biased region" description="Polar residues" evidence="1">
    <location>
        <begin position="22"/>
        <end position="34"/>
    </location>
</feature>